<dbReference type="InterPro" id="IPR005955">
    <property type="entry name" value="GST_Zeta"/>
</dbReference>
<dbReference type="InterPro" id="IPR036282">
    <property type="entry name" value="Glutathione-S-Trfase_C_sf"/>
</dbReference>
<dbReference type="InterPro" id="IPR040079">
    <property type="entry name" value="Glutathione_S-Trfase"/>
</dbReference>
<dbReference type="EMBL" id="CP071794">
    <property type="protein sequence ID" value="QTD55846.1"/>
    <property type="molecule type" value="Genomic_DNA"/>
</dbReference>
<dbReference type="InterPro" id="IPR036249">
    <property type="entry name" value="Thioredoxin-like_sf"/>
</dbReference>
<sequence length="216" mass="25027">MKLYGYWRSSTSYRVRIALKLKSVDVEYIPVNLKSGEQLSDEYSEINVQQSVPVLELNNGNRLTQSGAILNYLETEYPAVSLLPADPKRRALCHSFAEIIATEIHPFQNPRVINFIRSEFGAKERNIENWIHHWMSRSLTVLESIAQKSAHRFFLSDTPGLAECYLIPHMYSARRFKVDLSPYKQLQYLDDQCSQISVFQDAMPERQRDAPWEAQA</sequence>
<dbReference type="NCBIfam" id="TIGR01262">
    <property type="entry name" value="maiA"/>
    <property type="match status" value="1"/>
</dbReference>
<dbReference type="PANTHER" id="PTHR42673">
    <property type="entry name" value="MALEYLACETOACETATE ISOMERASE"/>
    <property type="match status" value="1"/>
</dbReference>
<dbReference type="CDD" id="cd03191">
    <property type="entry name" value="GST_C_Zeta"/>
    <property type="match status" value="1"/>
</dbReference>
<proteinExistence type="inferred from homology"/>
<gene>
    <name evidence="4" type="primary">maiA</name>
    <name evidence="4" type="ORF">J4G78_16915</name>
</gene>
<organism evidence="4 5">
    <name type="scientific">Parasphingorhabdus cellanae</name>
    <dbReference type="NCBI Taxonomy" id="2806553"/>
    <lineage>
        <taxon>Bacteria</taxon>
        <taxon>Pseudomonadati</taxon>
        <taxon>Pseudomonadota</taxon>
        <taxon>Alphaproteobacteria</taxon>
        <taxon>Sphingomonadales</taxon>
        <taxon>Sphingomonadaceae</taxon>
        <taxon>Parasphingorhabdus</taxon>
    </lineage>
</organism>
<keyword evidence="5" id="KW-1185">Reference proteome</keyword>
<evidence type="ECO:0000313" key="4">
    <source>
        <dbReference type="EMBL" id="QTD55846.1"/>
    </source>
</evidence>
<dbReference type="PROSITE" id="PS50404">
    <property type="entry name" value="GST_NTER"/>
    <property type="match status" value="1"/>
</dbReference>
<dbReference type="EC" id="5.2.1.2" evidence="4"/>
<dbReference type="RefSeq" id="WP_207987670.1">
    <property type="nucleotide sequence ID" value="NZ_CP071794.1"/>
</dbReference>
<evidence type="ECO:0000259" key="2">
    <source>
        <dbReference type="PROSITE" id="PS50404"/>
    </source>
</evidence>
<reference evidence="4 5" key="1">
    <citation type="submission" date="2021-03" db="EMBL/GenBank/DDBJ databases">
        <title>Complete genome of Parasphingorhabdus_sp.JHSY0214.</title>
        <authorList>
            <person name="Yoo J.H."/>
            <person name="Bae J.W."/>
        </authorList>
    </citation>
    <scope>NUCLEOTIDE SEQUENCE [LARGE SCALE GENOMIC DNA]</scope>
    <source>
        <strain evidence="4 5">JHSY0214</strain>
    </source>
</reference>
<dbReference type="CDD" id="cd03042">
    <property type="entry name" value="GST_N_Zeta"/>
    <property type="match status" value="1"/>
</dbReference>
<dbReference type="GO" id="GO:0016034">
    <property type="term" value="F:maleylacetoacetate isomerase activity"/>
    <property type="evidence" value="ECO:0007669"/>
    <property type="project" value="UniProtKB-EC"/>
</dbReference>
<dbReference type="InterPro" id="IPR010987">
    <property type="entry name" value="Glutathione-S-Trfase_C-like"/>
</dbReference>
<dbReference type="SUPFAM" id="SSF52833">
    <property type="entry name" value="Thioredoxin-like"/>
    <property type="match status" value="1"/>
</dbReference>
<dbReference type="PANTHER" id="PTHR42673:SF4">
    <property type="entry name" value="MALEYLACETOACETATE ISOMERASE"/>
    <property type="match status" value="1"/>
</dbReference>
<dbReference type="Pfam" id="PF02798">
    <property type="entry name" value="GST_N"/>
    <property type="match status" value="1"/>
</dbReference>
<comment type="similarity">
    <text evidence="1">Belongs to the GST superfamily. Zeta family.</text>
</comment>
<dbReference type="InterPro" id="IPR034330">
    <property type="entry name" value="GST_Zeta_C"/>
</dbReference>
<name>A0ABX7T2S3_9SPHN</name>
<feature type="domain" description="GST C-terminal" evidence="3">
    <location>
        <begin position="86"/>
        <end position="212"/>
    </location>
</feature>
<evidence type="ECO:0000256" key="1">
    <source>
        <dbReference type="ARBA" id="ARBA00010007"/>
    </source>
</evidence>
<dbReference type="InterPro" id="IPR034333">
    <property type="entry name" value="GST_Zeta_N"/>
</dbReference>
<evidence type="ECO:0000313" key="5">
    <source>
        <dbReference type="Proteomes" id="UP000663923"/>
    </source>
</evidence>
<dbReference type="Gene3D" id="1.20.1050.10">
    <property type="match status" value="1"/>
</dbReference>
<dbReference type="PROSITE" id="PS50405">
    <property type="entry name" value="GST_CTER"/>
    <property type="match status" value="1"/>
</dbReference>
<feature type="domain" description="GST N-terminal" evidence="2">
    <location>
        <begin position="1"/>
        <end position="81"/>
    </location>
</feature>
<dbReference type="InterPro" id="IPR004045">
    <property type="entry name" value="Glutathione_S-Trfase_N"/>
</dbReference>
<dbReference type="SUPFAM" id="SSF47616">
    <property type="entry name" value="GST C-terminal domain-like"/>
    <property type="match status" value="1"/>
</dbReference>
<keyword evidence="4" id="KW-0413">Isomerase</keyword>
<dbReference type="Gene3D" id="3.40.30.10">
    <property type="entry name" value="Glutaredoxin"/>
    <property type="match status" value="1"/>
</dbReference>
<dbReference type="SFLD" id="SFLDG00358">
    <property type="entry name" value="Main_(cytGST)"/>
    <property type="match status" value="1"/>
</dbReference>
<dbReference type="SFLD" id="SFLDS00019">
    <property type="entry name" value="Glutathione_Transferase_(cytos"/>
    <property type="match status" value="1"/>
</dbReference>
<accession>A0ABX7T2S3</accession>
<evidence type="ECO:0000259" key="3">
    <source>
        <dbReference type="PROSITE" id="PS50405"/>
    </source>
</evidence>
<protein>
    <submittedName>
        <fullName evidence="4">Maleylacetoacetate isomerase</fullName>
        <ecNumber evidence="4">5.2.1.2</ecNumber>
    </submittedName>
</protein>
<dbReference type="Proteomes" id="UP000663923">
    <property type="component" value="Chromosome"/>
</dbReference>